<name>A0AAD9JDX4_9ANNE</name>
<accession>A0AAD9JDX4</accession>
<protein>
    <submittedName>
        <fullName evidence="1">Uncharacterized protein</fullName>
    </submittedName>
</protein>
<evidence type="ECO:0000313" key="2">
    <source>
        <dbReference type="Proteomes" id="UP001208570"/>
    </source>
</evidence>
<organism evidence="1 2">
    <name type="scientific">Paralvinella palmiformis</name>
    <dbReference type="NCBI Taxonomy" id="53620"/>
    <lineage>
        <taxon>Eukaryota</taxon>
        <taxon>Metazoa</taxon>
        <taxon>Spiralia</taxon>
        <taxon>Lophotrochozoa</taxon>
        <taxon>Annelida</taxon>
        <taxon>Polychaeta</taxon>
        <taxon>Sedentaria</taxon>
        <taxon>Canalipalpata</taxon>
        <taxon>Terebellida</taxon>
        <taxon>Terebelliformia</taxon>
        <taxon>Alvinellidae</taxon>
        <taxon>Paralvinella</taxon>
    </lineage>
</organism>
<evidence type="ECO:0000313" key="1">
    <source>
        <dbReference type="EMBL" id="KAK2150560.1"/>
    </source>
</evidence>
<reference evidence="1" key="1">
    <citation type="journal article" date="2023" name="Mol. Biol. Evol.">
        <title>Third-Generation Sequencing Reveals the Adaptive Role of the Epigenome in Three Deep-Sea Polychaetes.</title>
        <authorList>
            <person name="Perez M."/>
            <person name="Aroh O."/>
            <person name="Sun Y."/>
            <person name="Lan Y."/>
            <person name="Juniper S.K."/>
            <person name="Young C.R."/>
            <person name="Angers B."/>
            <person name="Qian P.Y."/>
        </authorList>
    </citation>
    <scope>NUCLEOTIDE SEQUENCE</scope>
    <source>
        <strain evidence="1">P08H-3</strain>
    </source>
</reference>
<gene>
    <name evidence="1" type="ORF">LSH36_400g02052</name>
</gene>
<sequence length="121" mass="13987">MIVAGSRIGYYNDGIRLIHFSRRLIDKLQMNSAISGDLKVCSQHLFNQLRELGLTTHRKNNNVINKIDCRSYHRSGIIEPEFRIDVLKSEAIANRNTVTLVTHLTSDRFEKLLDIMTTWTD</sequence>
<dbReference type="Proteomes" id="UP001208570">
    <property type="component" value="Unassembled WGS sequence"/>
</dbReference>
<dbReference type="AlphaFoldDB" id="A0AAD9JDX4"/>
<keyword evidence="2" id="KW-1185">Reference proteome</keyword>
<comment type="caution">
    <text evidence="1">The sequence shown here is derived from an EMBL/GenBank/DDBJ whole genome shotgun (WGS) entry which is preliminary data.</text>
</comment>
<dbReference type="EMBL" id="JAODUP010000400">
    <property type="protein sequence ID" value="KAK2150560.1"/>
    <property type="molecule type" value="Genomic_DNA"/>
</dbReference>
<proteinExistence type="predicted"/>